<dbReference type="Gene3D" id="1.10.268.10">
    <property type="entry name" value="Topoisomerase, domain 3"/>
    <property type="match status" value="1"/>
</dbReference>
<dbReference type="SMART" id="SM00306">
    <property type="entry name" value="HintN"/>
    <property type="match status" value="1"/>
</dbReference>
<dbReference type="InterPro" id="IPR003587">
    <property type="entry name" value="Hint_dom_N"/>
</dbReference>
<dbReference type="InterPro" id="IPR036844">
    <property type="entry name" value="Hint_dom_sf"/>
</dbReference>
<sequence length="1169" mass="126351">MSAQGSLLDDGNVVDVDIAERMEQSFLDYSMSVIVGRALPDVRDGLKPVQRRILHAMNEAGLRADRQHRKCASVIGDVMKKYHPHGDSSIYDALVRMAQDFAIRDPLVDGRGNFGSIDGDPPAAFRYCVTGTTRVSMADGSTVPIGSLIPDGTDEVDVDLKVLGHDGVPVTATKVFDSGIHPVRRLRTAEGFELVGTANHPVLCLVPVAGVPVLQWRTLEEVEPGTRVAIRRAADSGSFDPSEEQNRWMTLAGALVSEGWASTSRAGFNTSALADSPLGELIGRRSADKRVPELVWNASTESKAVFLQTLFEGDGSVMLQPRSSIRIAYSTRSEQLAKDVQTLLLEFGIVSRRYVDDVRGEHQVTIVNRRDARLFALRVGFWGTKRRVLADALARVPHTSRAMSADHIPYLADYLRSEAPRGGREWLAKHNIDRVERWERDGDTIREKLRDPELVRFAEDLVGRGYFYATVDEVVPAGEARVYSLRVDSDAHAFVTDGFISHNTECRLSPLAMEMLSGIDEATVDFVPNYDGFETEPVVLPSRFPNLLVNGSTGIAVGMATNIPPHNLGEVIDACQLLIKRPSADLEQVMEVLPAPDFPTGARILPGDGIRDAYATGRGAVTVQAIAATETRSGGLPRIVITEIPYQVNKAALLTKIADLVKNKKVDGIRDLRDESSRDGMRIVIELKRGEDPSAMLEKLYSLTDLRTNFNVNFVALDNGRPETMGLLQALHAYLAHQRDVLTRRTTHRLEKAKARLHILEGLLIALDNLDAVIALIRAADSAEAARQGLMTQFQMSEIQATAVLDMQLRRLAKLERGKIQAEHDELVGIVAELEAILADSGRLDRMLSGELAAIAETHTTPRRSRIDGWDAATGDDEGEVAPVLAAQDVTTYVTAGGYLKSVARKRLTSPHNADHDPIVAVLRGAADDVLLLIDEQGTGYRIDIGQLPVVSMPRRGTAIAAVLGEGPTAPLAGAVVLGDHPFVLTVSAGGQVKRTERAEYEIRNRSMTAAGTKSGDRIVAVLGVEESDELLLAHSKGLAIRFPVADVNPTGRSASGVAGVKVPKDATLVSATVVSEHGDVTVVDADGRAKVVPGGDFPLQGRGGKGVLTGVENLVWAGSGRTLHVPTAEGWTTVRPETLTATSRARPAVEALPPVSGRPVAEHVDDDA</sequence>
<evidence type="ECO:0000256" key="6">
    <source>
        <dbReference type="ARBA" id="ARBA00023000"/>
    </source>
</evidence>
<evidence type="ECO:0000256" key="11">
    <source>
        <dbReference type="SAM" id="MobiDB-lite"/>
    </source>
</evidence>
<evidence type="ECO:0000256" key="9">
    <source>
        <dbReference type="ARBA" id="ARBA00023235"/>
    </source>
</evidence>
<keyword evidence="6" id="KW-0651">Protein splicing</keyword>
<proteinExistence type="inferred from homology"/>
<evidence type="ECO:0000313" key="15">
    <source>
        <dbReference type="Proteomes" id="UP000264006"/>
    </source>
</evidence>
<keyword evidence="5" id="KW-0068">Autocatalytic cleavage</keyword>
<dbReference type="Pfam" id="PF03989">
    <property type="entry name" value="DNA_gyraseA_C"/>
    <property type="match status" value="3"/>
</dbReference>
<dbReference type="FunFam" id="3.30.1360.40:FF:000002">
    <property type="entry name" value="DNA gyrase subunit A"/>
    <property type="match status" value="1"/>
</dbReference>
<dbReference type="InterPro" id="IPR013758">
    <property type="entry name" value="Topo_IIA_A/C_ab"/>
</dbReference>
<evidence type="ECO:0000256" key="7">
    <source>
        <dbReference type="ARBA" id="ARBA00023029"/>
    </source>
</evidence>
<dbReference type="CDD" id="cd00187">
    <property type="entry name" value="TOP4c"/>
    <property type="match status" value="1"/>
</dbReference>
<dbReference type="PROSITE" id="PS50817">
    <property type="entry name" value="INTEIN_N_TER"/>
    <property type="match status" value="1"/>
</dbReference>
<keyword evidence="9 10" id="KW-0413">Isomerase</keyword>
<dbReference type="InterPro" id="IPR002205">
    <property type="entry name" value="Topo_IIA_dom_A"/>
</dbReference>
<keyword evidence="4" id="KW-0963">Cytoplasm</keyword>
<dbReference type="PROSITE" id="PS52040">
    <property type="entry name" value="TOPO_IIA"/>
    <property type="match status" value="1"/>
</dbReference>
<dbReference type="CDD" id="cd00081">
    <property type="entry name" value="Hint"/>
    <property type="match status" value="1"/>
</dbReference>
<dbReference type="SUPFAM" id="SSF56719">
    <property type="entry name" value="Type II DNA topoisomerase"/>
    <property type="match status" value="2"/>
</dbReference>
<dbReference type="Pfam" id="PF00521">
    <property type="entry name" value="DNA_topoisoIV"/>
    <property type="match status" value="2"/>
</dbReference>
<feature type="domain" description="Topo IIA-type catalytic" evidence="13">
    <location>
        <begin position="39"/>
        <end position="881"/>
    </location>
</feature>
<dbReference type="GO" id="GO:0004519">
    <property type="term" value="F:endonuclease activity"/>
    <property type="evidence" value="ECO:0007669"/>
    <property type="project" value="InterPro"/>
</dbReference>
<dbReference type="EC" id="5.6.2.2" evidence="3"/>
<dbReference type="SUPFAM" id="SSF55608">
    <property type="entry name" value="Homing endonucleases"/>
    <property type="match status" value="1"/>
</dbReference>
<dbReference type="SMART" id="SM00434">
    <property type="entry name" value="TOP4c"/>
    <property type="match status" value="1"/>
</dbReference>
<dbReference type="PROSITE" id="PS50819">
    <property type="entry name" value="INTEIN_ENDONUCLEASE"/>
    <property type="match status" value="1"/>
</dbReference>
<dbReference type="GO" id="GO:0003677">
    <property type="term" value="F:DNA binding"/>
    <property type="evidence" value="ECO:0007669"/>
    <property type="project" value="UniProtKB-UniRule"/>
</dbReference>
<evidence type="ECO:0000256" key="8">
    <source>
        <dbReference type="ARBA" id="ARBA00023125"/>
    </source>
</evidence>
<dbReference type="OrthoDB" id="9806486at2"/>
<evidence type="ECO:0000256" key="2">
    <source>
        <dbReference type="ARBA" id="ARBA00008263"/>
    </source>
</evidence>
<dbReference type="AlphaFoldDB" id="A0A346XZL6"/>
<dbReference type="EMBL" id="CP031165">
    <property type="protein sequence ID" value="AXV07663.1"/>
    <property type="molecule type" value="Genomic_DNA"/>
</dbReference>
<dbReference type="InterPro" id="IPR030934">
    <property type="entry name" value="Intein_C"/>
</dbReference>
<evidence type="ECO:0000256" key="1">
    <source>
        <dbReference type="ARBA" id="ARBA00000185"/>
    </source>
</evidence>
<protein>
    <recommendedName>
        <fullName evidence="3">DNA topoisomerase (ATP-hydrolyzing)</fullName>
        <ecNumber evidence="3">5.6.2.2</ecNumber>
    </recommendedName>
</protein>
<feature type="domain" description="DOD-type homing endonuclease" evidence="12">
    <location>
        <begin position="251"/>
        <end position="349"/>
    </location>
</feature>
<evidence type="ECO:0000259" key="12">
    <source>
        <dbReference type="PROSITE" id="PS50819"/>
    </source>
</evidence>
<keyword evidence="15" id="KW-1185">Reference proteome</keyword>
<dbReference type="InterPro" id="IPR013760">
    <property type="entry name" value="Topo_IIA-like_dom_sf"/>
</dbReference>
<gene>
    <name evidence="14" type="ORF">DVS28_a2984</name>
</gene>
<dbReference type="InterPro" id="IPR006691">
    <property type="entry name" value="GyrA/parC_rep"/>
</dbReference>
<dbReference type="GO" id="GO:0016539">
    <property type="term" value="P:intein-mediated protein splicing"/>
    <property type="evidence" value="ECO:0007669"/>
    <property type="project" value="InterPro"/>
</dbReference>
<dbReference type="GO" id="GO:0005737">
    <property type="term" value="C:cytoplasm"/>
    <property type="evidence" value="ECO:0007669"/>
    <property type="project" value="TreeGrafter"/>
</dbReference>
<evidence type="ECO:0000256" key="3">
    <source>
        <dbReference type="ARBA" id="ARBA00012895"/>
    </source>
</evidence>
<keyword evidence="7 10" id="KW-0799">Topoisomerase</keyword>
<reference evidence="14 15" key="1">
    <citation type="submission" date="2018-09" db="EMBL/GenBank/DDBJ databases">
        <title>Complete genome sequence of Euzebya sp. DY32-46 isolated from seawater of Pacific Ocean.</title>
        <authorList>
            <person name="Xu L."/>
            <person name="Wu Y.-H."/>
            <person name="Xu X.-W."/>
        </authorList>
    </citation>
    <scope>NUCLEOTIDE SEQUENCE [LARGE SCALE GENOMIC DNA]</scope>
    <source>
        <strain evidence="14 15">DY32-46</strain>
    </source>
</reference>
<dbReference type="PANTHER" id="PTHR43493:SF5">
    <property type="entry name" value="DNA GYRASE SUBUNIT A, CHLOROPLASTIC_MITOCHONDRIAL"/>
    <property type="match status" value="1"/>
</dbReference>
<dbReference type="InterPro" id="IPR050220">
    <property type="entry name" value="Type_II_DNA_Topoisomerases"/>
</dbReference>
<dbReference type="PRINTS" id="PR00379">
    <property type="entry name" value="INTEIN"/>
</dbReference>
<evidence type="ECO:0000256" key="4">
    <source>
        <dbReference type="ARBA" id="ARBA00022490"/>
    </source>
</evidence>
<evidence type="ECO:0000256" key="10">
    <source>
        <dbReference type="PROSITE-ProRule" id="PRU01384"/>
    </source>
</evidence>
<dbReference type="Gene3D" id="2.170.16.10">
    <property type="entry name" value="Hedgehog/Intein (Hint) domain"/>
    <property type="match status" value="1"/>
</dbReference>
<dbReference type="InterPro" id="IPR006141">
    <property type="entry name" value="Intein_N"/>
</dbReference>
<dbReference type="SUPFAM" id="SSF101904">
    <property type="entry name" value="GyrA/ParC C-terminal domain-like"/>
    <property type="match status" value="1"/>
</dbReference>
<dbReference type="Gene3D" id="2.120.10.90">
    <property type="entry name" value="DNA gyrase/topoisomerase IV, subunit A, C-terminal"/>
    <property type="match status" value="1"/>
</dbReference>
<evidence type="ECO:0000259" key="13">
    <source>
        <dbReference type="PROSITE" id="PS52040"/>
    </source>
</evidence>
<comment type="similarity">
    <text evidence="2">Belongs to the type II topoisomerase GyrA/ParC subunit family.</text>
</comment>
<dbReference type="GO" id="GO:0009330">
    <property type="term" value="C:DNA topoisomerase type II (double strand cut, ATP-hydrolyzing) complex"/>
    <property type="evidence" value="ECO:0007669"/>
    <property type="project" value="TreeGrafter"/>
</dbReference>
<dbReference type="InterPro" id="IPR006142">
    <property type="entry name" value="INTEIN"/>
</dbReference>
<dbReference type="Gene3D" id="3.90.199.10">
    <property type="entry name" value="Topoisomerase II, domain 5"/>
    <property type="match status" value="2"/>
</dbReference>
<dbReference type="Pfam" id="PF14528">
    <property type="entry name" value="LAGLIDADG_3"/>
    <property type="match status" value="1"/>
</dbReference>
<dbReference type="KEGG" id="euz:DVS28_a2984"/>
<keyword evidence="8 10" id="KW-0238">DNA-binding</keyword>
<dbReference type="PANTHER" id="PTHR43493">
    <property type="entry name" value="DNA GYRASE/TOPOISOMERASE SUBUNIT A"/>
    <property type="match status" value="1"/>
</dbReference>
<dbReference type="InterPro" id="IPR035516">
    <property type="entry name" value="Gyrase/topoIV_suA_C"/>
</dbReference>
<feature type="active site" description="O-(5'-phospho-DNA)-tyrosine intermediate" evidence="10">
    <location>
        <position position="127"/>
    </location>
</feature>
<evidence type="ECO:0000256" key="5">
    <source>
        <dbReference type="ARBA" id="ARBA00022813"/>
    </source>
</evidence>
<dbReference type="InterPro" id="IPR013757">
    <property type="entry name" value="Topo_IIA_A_a_sf"/>
</dbReference>
<dbReference type="RefSeq" id="WP_114592121.1">
    <property type="nucleotide sequence ID" value="NZ_CP031165.1"/>
</dbReference>
<dbReference type="Proteomes" id="UP000264006">
    <property type="component" value="Chromosome"/>
</dbReference>
<dbReference type="InterPro" id="IPR004042">
    <property type="entry name" value="Intein_endonuc_central"/>
</dbReference>
<dbReference type="NCBIfam" id="TIGR01445">
    <property type="entry name" value="intein_Nterm"/>
    <property type="match status" value="1"/>
</dbReference>
<dbReference type="GO" id="GO:0006265">
    <property type="term" value="P:DNA topological change"/>
    <property type="evidence" value="ECO:0007669"/>
    <property type="project" value="UniProtKB-UniRule"/>
</dbReference>
<evidence type="ECO:0000313" key="14">
    <source>
        <dbReference type="EMBL" id="AXV07663.1"/>
    </source>
</evidence>
<dbReference type="Gene3D" id="3.10.28.10">
    <property type="entry name" value="Homing endonucleases"/>
    <property type="match status" value="1"/>
</dbReference>
<name>A0A346XZL6_9ACTN</name>
<comment type="catalytic activity">
    <reaction evidence="1 10">
        <text>ATP-dependent breakage, passage and rejoining of double-stranded DNA.</text>
        <dbReference type="EC" id="5.6.2.2"/>
    </reaction>
</comment>
<dbReference type="InterPro" id="IPR004860">
    <property type="entry name" value="LAGLIDADG_dom"/>
</dbReference>
<dbReference type="NCBIfam" id="TIGR01443">
    <property type="entry name" value="intein_Cterm"/>
    <property type="match status" value="1"/>
</dbReference>
<dbReference type="GO" id="GO:0005524">
    <property type="term" value="F:ATP binding"/>
    <property type="evidence" value="ECO:0007669"/>
    <property type="project" value="InterPro"/>
</dbReference>
<dbReference type="GO" id="GO:0034335">
    <property type="term" value="F:DNA negative supercoiling activity"/>
    <property type="evidence" value="ECO:0007669"/>
    <property type="project" value="UniProtKB-ARBA"/>
</dbReference>
<dbReference type="PROSITE" id="PS50818">
    <property type="entry name" value="INTEIN_C_TER"/>
    <property type="match status" value="1"/>
</dbReference>
<organism evidence="14 15">
    <name type="scientific">Euzebya pacifica</name>
    <dbReference type="NCBI Taxonomy" id="1608957"/>
    <lineage>
        <taxon>Bacteria</taxon>
        <taxon>Bacillati</taxon>
        <taxon>Actinomycetota</taxon>
        <taxon>Nitriliruptoria</taxon>
        <taxon>Euzebyales</taxon>
    </lineage>
</organism>
<accession>A0A346XZL6</accession>
<feature type="region of interest" description="Disordered" evidence="11">
    <location>
        <begin position="1144"/>
        <end position="1169"/>
    </location>
</feature>
<dbReference type="SUPFAM" id="SSF51294">
    <property type="entry name" value="Hedgehog/intein (Hint) domain"/>
    <property type="match status" value="1"/>
</dbReference>
<dbReference type="FunFam" id="1.10.268.10:FF:000001">
    <property type="entry name" value="DNA gyrase subunit A"/>
    <property type="match status" value="1"/>
</dbReference>
<dbReference type="InterPro" id="IPR027434">
    <property type="entry name" value="Homing_endonucl"/>
</dbReference>
<dbReference type="Gene3D" id="3.30.1360.40">
    <property type="match status" value="1"/>
</dbReference>